<keyword evidence="2" id="KW-0808">Transferase</keyword>
<dbReference type="InterPro" id="IPR029057">
    <property type="entry name" value="PRTase-like"/>
</dbReference>
<reference evidence="2 3" key="1">
    <citation type="submission" date="2018-07" db="EMBL/GenBank/DDBJ databases">
        <title>Genomic Encyclopedia of Type Strains, Phase IV (KMG-IV): sequencing the most valuable type-strain genomes for metagenomic binning, comparative biology and taxonomic classification.</title>
        <authorList>
            <person name="Goeker M."/>
        </authorList>
    </citation>
    <scope>NUCLEOTIDE SEQUENCE [LARGE SCALE GENOMIC DNA]</scope>
    <source>
        <strain evidence="2 3">DSM 44952</strain>
    </source>
</reference>
<dbReference type="AlphaFoldDB" id="A0A370H940"/>
<comment type="similarity">
    <text evidence="1">Belongs to the ComF/GntX family.</text>
</comment>
<evidence type="ECO:0000313" key="3">
    <source>
        <dbReference type="Proteomes" id="UP000255355"/>
    </source>
</evidence>
<dbReference type="GO" id="GO:0016757">
    <property type="term" value="F:glycosyltransferase activity"/>
    <property type="evidence" value="ECO:0007669"/>
    <property type="project" value="UniProtKB-KW"/>
</dbReference>
<dbReference type="SUPFAM" id="SSF53271">
    <property type="entry name" value="PRTase-like"/>
    <property type="match status" value="1"/>
</dbReference>
<keyword evidence="3" id="KW-1185">Reference proteome</keyword>
<name>A0A370H940_9NOCA</name>
<dbReference type="Proteomes" id="UP000255355">
    <property type="component" value="Unassembled WGS sequence"/>
</dbReference>
<dbReference type="EMBL" id="QQAZ01000003">
    <property type="protein sequence ID" value="RDI53177.1"/>
    <property type="molecule type" value="Genomic_DNA"/>
</dbReference>
<keyword evidence="2" id="KW-0328">Glycosyltransferase</keyword>
<dbReference type="RefSeq" id="WP_068012870.1">
    <property type="nucleotide sequence ID" value="NZ_QQAZ01000003.1"/>
</dbReference>
<comment type="caution">
    <text evidence="2">The sequence shown here is derived from an EMBL/GenBank/DDBJ whole genome shotgun (WGS) entry which is preliminary data.</text>
</comment>
<sequence>MRSLLDLILPQACGGCGTLGTGWCAGCAASLARPPVRVRPRTDPGVPCWALGPYGGAGRRAVVAAKDRGRRDLAAPLGLALARGLDELRDRDRPLLLVPAPSRRAAARRRGGDPVVRAARVAASWLPDCQVTPVLAMRRGVRDSVGLGPSERRHNLRGRIMTRGGSLPGTLTDPNAEVVLVDDVLTTGATAGESVRVLTRAGVTARAVLVTCAA</sequence>
<dbReference type="Gene3D" id="3.40.50.2020">
    <property type="match status" value="1"/>
</dbReference>
<proteinExistence type="inferred from homology"/>
<dbReference type="InterPro" id="IPR000836">
    <property type="entry name" value="PRTase_dom"/>
</dbReference>
<dbReference type="OrthoDB" id="5244859at2"/>
<dbReference type="PANTHER" id="PTHR47505:SF1">
    <property type="entry name" value="DNA UTILIZATION PROTEIN YHGH"/>
    <property type="match status" value="1"/>
</dbReference>
<organism evidence="2 3">
    <name type="scientific">Nocardia mexicana</name>
    <dbReference type="NCBI Taxonomy" id="279262"/>
    <lineage>
        <taxon>Bacteria</taxon>
        <taxon>Bacillati</taxon>
        <taxon>Actinomycetota</taxon>
        <taxon>Actinomycetes</taxon>
        <taxon>Mycobacteriales</taxon>
        <taxon>Nocardiaceae</taxon>
        <taxon>Nocardia</taxon>
    </lineage>
</organism>
<accession>A0A370H940</accession>
<evidence type="ECO:0000313" key="2">
    <source>
        <dbReference type="EMBL" id="RDI53177.1"/>
    </source>
</evidence>
<protein>
    <submittedName>
        <fullName evidence="2">Putative amidophosphoribosyltransferase</fullName>
    </submittedName>
</protein>
<dbReference type="PANTHER" id="PTHR47505">
    <property type="entry name" value="DNA UTILIZATION PROTEIN YHGH"/>
    <property type="match status" value="1"/>
</dbReference>
<dbReference type="STRING" id="1210089.GCA_001613165_00266"/>
<gene>
    <name evidence="2" type="ORF">DFR68_103565</name>
</gene>
<evidence type="ECO:0000256" key="1">
    <source>
        <dbReference type="ARBA" id="ARBA00008007"/>
    </source>
</evidence>
<dbReference type="CDD" id="cd06223">
    <property type="entry name" value="PRTases_typeI"/>
    <property type="match status" value="1"/>
</dbReference>
<dbReference type="InterPro" id="IPR051910">
    <property type="entry name" value="ComF/GntX_DNA_util-trans"/>
</dbReference>